<dbReference type="CDD" id="cd18870">
    <property type="entry name" value="NUDIX_AcylCoAdiphos_Nudt19"/>
    <property type="match status" value="1"/>
</dbReference>
<evidence type="ECO:0000259" key="7">
    <source>
        <dbReference type="PROSITE" id="PS51462"/>
    </source>
</evidence>
<comment type="caution">
    <text evidence="8">The sequence shown here is derived from an EMBL/GenBank/DDBJ whole genome shotgun (WGS) entry which is preliminary data.</text>
</comment>
<dbReference type="InterPro" id="IPR000086">
    <property type="entry name" value="NUDIX_hydrolase_dom"/>
</dbReference>
<protein>
    <submittedName>
        <fullName evidence="8">NUDIX domain-containing protein</fullName>
    </submittedName>
</protein>
<organism evidence="8 9">
    <name type="scientific">Pseudonocardia ailaonensis</name>
    <dbReference type="NCBI Taxonomy" id="367279"/>
    <lineage>
        <taxon>Bacteria</taxon>
        <taxon>Bacillati</taxon>
        <taxon>Actinomycetota</taxon>
        <taxon>Actinomycetes</taxon>
        <taxon>Pseudonocardiales</taxon>
        <taxon>Pseudonocardiaceae</taxon>
        <taxon>Pseudonocardia</taxon>
    </lineage>
</organism>
<keyword evidence="3" id="KW-0479">Metal-binding</keyword>
<evidence type="ECO:0000256" key="4">
    <source>
        <dbReference type="ARBA" id="ARBA00022801"/>
    </source>
</evidence>
<keyword evidence="5" id="KW-0460">Magnesium</keyword>
<reference evidence="8 9" key="1">
    <citation type="journal article" date="2019" name="Int. J. Syst. Evol. Microbiol.">
        <title>The Global Catalogue of Microorganisms (GCM) 10K type strain sequencing project: providing services to taxonomists for standard genome sequencing and annotation.</title>
        <authorList>
            <consortium name="The Broad Institute Genomics Platform"/>
            <consortium name="The Broad Institute Genome Sequencing Center for Infectious Disease"/>
            <person name="Wu L."/>
            <person name="Ma J."/>
        </authorList>
    </citation>
    <scope>NUCLEOTIDE SEQUENCE [LARGE SCALE GENOMIC DNA]</scope>
    <source>
        <strain evidence="8 9">JCM 16009</strain>
    </source>
</reference>
<evidence type="ECO:0000256" key="5">
    <source>
        <dbReference type="ARBA" id="ARBA00022842"/>
    </source>
</evidence>
<keyword evidence="4" id="KW-0378">Hydrolase</keyword>
<feature type="domain" description="Nudix hydrolase" evidence="7">
    <location>
        <begin position="14"/>
        <end position="222"/>
    </location>
</feature>
<gene>
    <name evidence="8" type="ORF">GCM10009836_37300</name>
</gene>
<evidence type="ECO:0000313" key="8">
    <source>
        <dbReference type="EMBL" id="GAA1853790.1"/>
    </source>
</evidence>
<dbReference type="PROSITE" id="PS51462">
    <property type="entry name" value="NUDIX"/>
    <property type="match status" value="1"/>
</dbReference>
<accession>A0ABN2N5J9</accession>
<evidence type="ECO:0000256" key="2">
    <source>
        <dbReference type="ARBA" id="ARBA00001946"/>
    </source>
</evidence>
<keyword evidence="9" id="KW-1185">Reference proteome</keyword>
<dbReference type="PANTHER" id="PTHR12318">
    <property type="entry name" value="TESTOSTERONE-REGULATED PROTEIN RP2"/>
    <property type="match status" value="1"/>
</dbReference>
<dbReference type="EMBL" id="BAAAQK010000011">
    <property type="protein sequence ID" value="GAA1853790.1"/>
    <property type="molecule type" value="Genomic_DNA"/>
</dbReference>
<proteinExistence type="predicted"/>
<name>A0ABN2N5J9_9PSEU</name>
<dbReference type="InterPro" id="IPR015797">
    <property type="entry name" value="NUDIX_hydrolase-like_dom_sf"/>
</dbReference>
<evidence type="ECO:0000256" key="3">
    <source>
        <dbReference type="ARBA" id="ARBA00022723"/>
    </source>
</evidence>
<sequence length="278" mass="29895">MSVAEDNTPRTPVEPKPAATVLLLRDHPSPPEGRSALQVFLQRRVKQMAFAGGMTVFPGGSVDPSDVPDAERWAGPDPQEWAERIGLSTALAGAAITAAVREVFEETGVLLAGPPGGQPGSLTAQAPLWRKRLTDHSISMTEVLATSGYVLRSDLLRTWARWVTPPIEKRRYDTVFLVAAMPAGQEADAQTTEAVEAEWWFPEQALEAHAESRMALMPPTLVSLRELAGFATAAEALASCAGRDMTAIHPTPRVTEDGIPELVLPDGSVHRLPTELLA</sequence>
<evidence type="ECO:0000313" key="9">
    <source>
        <dbReference type="Proteomes" id="UP001500449"/>
    </source>
</evidence>
<comment type="cofactor">
    <cofactor evidence="1">
        <name>Mn(2+)</name>
        <dbReference type="ChEBI" id="CHEBI:29035"/>
    </cofactor>
</comment>
<dbReference type="SUPFAM" id="SSF55811">
    <property type="entry name" value="Nudix"/>
    <property type="match status" value="1"/>
</dbReference>
<keyword evidence="6" id="KW-0464">Manganese</keyword>
<evidence type="ECO:0000256" key="1">
    <source>
        <dbReference type="ARBA" id="ARBA00001936"/>
    </source>
</evidence>
<dbReference type="RefSeq" id="WP_344418344.1">
    <property type="nucleotide sequence ID" value="NZ_BAAAQK010000011.1"/>
</dbReference>
<dbReference type="Proteomes" id="UP001500449">
    <property type="component" value="Unassembled WGS sequence"/>
</dbReference>
<dbReference type="Gene3D" id="3.90.79.10">
    <property type="entry name" value="Nucleoside Triphosphate Pyrophosphohydrolase"/>
    <property type="match status" value="1"/>
</dbReference>
<dbReference type="InterPro" id="IPR039121">
    <property type="entry name" value="NUDT19"/>
</dbReference>
<evidence type="ECO:0000256" key="6">
    <source>
        <dbReference type="ARBA" id="ARBA00023211"/>
    </source>
</evidence>
<comment type="cofactor">
    <cofactor evidence="2">
        <name>Mg(2+)</name>
        <dbReference type="ChEBI" id="CHEBI:18420"/>
    </cofactor>
</comment>
<dbReference type="PANTHER" id="PTHR12318:SF0">
    <property type="entry name" value="ACYL-COENZYME A DIPHOSPHATASE NUDT19"/>
    <property type="match status" value="1"/>
</dbReference>